<organism evidence="1 2">
    <name type="scientific">Vulcanisaeta distributa (strain DSM 14429 / JCM 11212 / NBRC 100878 / IC-017)</name>
    <dbReference type="NCBI Taxonomy" id="572478"/>
    <lineage>
        <taxon>Archaea</taxon>
        <taxon>Thermoproteota</taxon>
        <taxon>Thermoprotei</taxon>
        <taxon>Thermoproteales</taxon>
        <taxon>Thermoproteaceae</taxon>
        <taxon>Vulcanisaeta</taxon>
    </lineage>
</organism>
<evidence type="ECO:0000313" key="1">
    <source>
        <dbReference type="EMBL" id="ADN51032.1"/>
    </source>
</evidence>
<gene>
    <name evidence="1" type="ordered locus">Vdis_1654</name>
</gene>
<dbReference type="Proteomes" id="UP000006681">
    <property type="component" value="Chromosome"/>
</dbReference>
<proteinExistence type="predicted"/>
<dbReference type="KEGG" id="vdi:Vdis_1654"/>
<reference evidence="2" key="2">
    <citation type="journal article" date="2010" name="Stand. Genomic Sci.">
        <title>Complete genome sequence of Vulcanisaeta distributa type strain (IC-017T).</title>
        <authorList>
            <person name="Mavromatis K."/>
            <person name="Sikorski J."/>
            <person name="Pabst E."/>
            <person name="Teshima H."/>
            <person name="Lapidus A."/>
            <person name="Lucas S."/>
            <person name="Nolan M."/>
            <person name="Glavina Del Rio T."/>
            <person name="Cheng J."/>
            <person name="Bruce D."/>
            <person name="Goodwin L."/>
            <person name="Pitluck S."/>
            <person name="Liolios K."/>
            <person name="Ivanova N."/>
            <person name="Mikhailova N."/>
            <person name="Pati A."/>
            <person name="Chen A."/>
            <person name="Palaniappan K."/>
            <person name="Land M."/>
            <person name="Hauser L."/>
            <person name="Chang Y."/>
            <person name="Jeffries C."/>
            <person name="Rohde M."/>
            <person name="Spring S."/>
            <person name="Goker M."/>
            <person name="Wirth R."/>
            <person name="Woyke T."/>
            <person name="Bristow J."/>
            <person name="Eisen J."/>
            <person name="Markowitz V."/>
            <person name="Hugenholtz P."/>
            <person name="Klenk H."/>
            <person name="Kyrpides N."/>
        </authorList>
    </citation>
    <scope>NUCLEOTIDE SEQUENCE [LARGE SCALE GENOMIC DNA]</scope>
    <source>
        <strain evidence="2">DSM 14429 / JCM 11212 / NBRC 100878 / IC-017</strain>
    </source>
</reference>
<reference evidence="1 2" key="1">
    <citation type="journal article" date="2010" name="Stand. Genomic Sci.">
        <title>Complete genome sequence of Vulcanisaeta distributa type strain (IC-017).</title>
        <authorList>
            <person name="Mavromatis K."/>
            <person name="Sikorski J."/>
            <person name="Pabst E."/>
            <person name="Teshima H."/>
            <person name="Lapidus A."/>
            <person name="Lucas S."/>
            <person name="Nolan M."/>
            <person name="Glavina Del Rio T."/>
            <person name="Cheng J.F."/>
            <person name="Bruce D."/>
            <person name="Goodwin L."/>
            <person name="Pitluck S."/>
            <person name="Liolios K."/>
            <person name="Ivanova N."/>
            <person name="Mikhailova N."/>
            <person name="Pati A."/>
            <person name="Chen A."/>
            <person name="Palaniappan K."/>
            <person name="Land M."/>
            <person name="Hauser L."/>
            <person name="Chang Y.J."/>
            <person name="Jeffries C.D."/>
            <person name="Rohde M."/>
            <person name="Spring S."/>
            <person name="Goker M."/>
            <person name="Wirth R."/>
            <person name="Woyke T."/>
            <person name="Bristow J."/>
            <person name="Eisen J.A."/>
            <person name="Markowitz V."/>
            <person name="Hugenholtz P."/>
            <person name="Klenk H.P."/>
            <person name="Kyrpides N.C."/>
        </authorList>
    </citation>
    <scope>NUCLEOTIDE SEQUENCE [LARGE SCALE GENOMIC DNA]</scope>
    <source>
        <strain evidence="2">DSM 14429 / JCM 11212 / NBRC 100878 / IC-017</strain>
    </source>
</reference>
<evidence type="ECO:0000313" key="2">
    <source>
        <dbReference type="Proteomes" id="UP000006681"/>
    </source>
</evidence>
<dbReference type="STRING" id="572478.Vdis_1654"/>
<keyword evidence="2" id="KW-1185">Reference proteome</keyword>
<dbReference type="eggNOG" id="arCOG10493">
    <property type="taxonomic scope" value="Archaea"/>
</dbReference>
<dbReference type="HOGENOM" id="CLU_545896_0_0_2"/>
<dbReference type="EMBL" id="CP002100">
    <property type="protein sequence ID" value="ADN51032.1"/>
    <property type="molecule type" value="Genomic_DNA"/>
</dbReference>
<name>E1QTW5_VULDI</name>
<sequence>MMMSPKFKLITIALIVMVVTAVTMLIAYSPRLFTWHKAMSKVGNTVINESVIANGRSTISLNMPIYVVGPSTLIQKLIDTGINQSLIKSISLNQLPELPNDSIVVIDWSLIKSSLVIGDPMSKVTINLTSPITRELADSIAKGDIVGIYANGSDEGIIEFVLAYSWAVATNHRLIFTNGEPSNDYLLAYPIIPVNMHQPMIIIAKRIGVEGLVIGPVYLNQLPVVIMNMMMPAIVIGEIADPCYVEFAKFQGKGYASLAPGIYVNNGTLVWTTPMFLSKTFSDYGIEAYVDGNGTYYWDTCLATFNPLGNTGVRLYYPPAYYFLINVLGFEAYTESTAMYDNYGYINDQVGAIDYYSGYQLFKEGITNALVGDVLGGFNTESWNPPPISTSSYDAFFGVYLGGVPSVTVGMDLPLGASETIIASFNPQAAPELFGMMIQVPNITWIFDIGYGANGAIFPNSFEDISPASVFMPNLSFSIAQFNVDFENSVITAQYPCAYEIYQIIWVDTTWDIVVVPQSGGTVSLSQSSLLLNSANAPPGTYITGITSYYMPIICSG</sequence>
<protein>
    <submittedName>
        <fullName evidence="1">Uncharacterized protein</fullName>
    </submittedName>
</protein>
<accession>E1QTW5</accession>
<dbReference type="AlphaFoldDB" id="E1QTW5"/>